<name>A0A328D3K9_9ASTE</name>
<proteinExistence type="predicted"/>
<accession>A0A328D3K9</accession>
<sequence>MVHYSINESIKHVQNQCIEDVKISIALHAPYARGLRHGFERCGHILTTLNLAKIEFKYYVSKWGRVDYKTKMLPRMVRGVNVLCHLLKEDDKTVMEGV</sequence>
<evidence type="ECO:0000313" key="2">
    <source>
        <dbReference type="Proteomes" id="UP000249390"/>
    </source>
</evidence>
<dbReference type="AlphaFoldDB" id="A0A328D3K9"/>
<comment type="caution">
    <text evidence="1">The sequence shown here is derived from an EMBL/GenBank/DDBJ whole genome shotgun (WGS) entry which is preliminary data.</text>
</comment>
<evidence type="ECO:0000313" key="1">
    <source>
        <dbReference type="EMBL" id="RAL40402.1"/>
    </source>
</evidence>
<organism evidence="1 2">
    <name type="scientific">Cuscuta australis</name>
    <dbReference type="NCBI Taxonomy" id="267555"/>
    <lineage>
        <taxon>Eukaryota</taxon>
        <taxon>Viridiplantae</taxon>
        <taxon>Streptophyta</taxon>
        <taxon>Embryophyta</taxon>
        <taxon>Tracheophyta</taxon>
        <taxon>Spermatophyta</taxon>
        <taxon>Magnoliopsida</taxon>
        <taxon>eudicotyledons</taxon>
        <taxon>Gunneridae</taxon>
        <taxon>Pentapetalae</taxon>
        <taxon>asterids</taxon>
        <taxon>lamiids</taxon>
        <taxon>Solanales</taxon>
        <taxon>Convolvulaceae</taxon>
        <taxon>Cuscuteae</taxon>
        <taxon>Cuscuta</taxon>
        <taxon>Cuscuta subgen. Grammica</taxon>
        <taxon>Cuscuta sect. Cleistogrammica</taxon>
    </lineage>
</organism>
<protein>
    <submittedName>
        <fullName evidence="1">Uncharacterized protein</fullName>
    </submittedName>
</protein>
<dbReference type="EMBL" id="NQVE01000194">
    <property type="protein sequence ID" value="RAL40402.1"/>
    <property type="molecule type" value="Genomic_DNA"/>
</dbReference>
<dbReference type="Proteomes" id="UP000249390">
    <property type="component" value="Unassembled WGS sequence"/>
</dbReference>
<reference evidence="1 2" key="1">
    <citation type="submission" date="2018-06" db="EMBL/GenBank/DDBJ databases">
        <title>The Genome of Cuscuta australis (Dodder) Provides Insight into the Evolution of Plant Parasitism.</title>
        <authorList>
            <person name="Liu H."/>
        </authorList>
    </citation>
    <scope>NUCLEOTIDE SEQUENCE [LARGE SCALE GENOMIC DNA]</scope>
    <source>
        <strain evidence="2">cv. Yunnan</strain>
        <tissue evidence="1">Vines</tissue>
    </source>
</reference>
<keyword evidence="2" id="KW-1185">Reference proteome</keyword>
<gene>
    <name evidence="1" type="ORF">DM860_006472</name>
</gene>